<dbReference type="EMBL" id="BAABJY010000001">
    <property type="protein sequence ID" value="GAA4854639.1"/>
    <property type="molecule type" value="Genomic_DNA"/>
</dbReference>
<keyword evidence="2" id="KW-0732">Signal</keyword>
<evidence type="ECO:0000313" key="3">
    <source>
        <dbReference type="EMBL" id="GAA4854639.1"/>
    </source>
</evidence>
<keyword evidence="1" id="KW-0812">Transmembrane</keyword>
<comment type="caution">
    <text evidence="3">The sequence shown here is derived from an EMBL/GenBank/DDBJ whole genome shotgun (WGS) entry which is preliminary data.</text>
</comment>
<dbReference type="Proteomes" id="UP001501323">
    <property type="component" value="Unassembled WGS sequence"/>
</dbReference>
<name>A0ABP9DNZ5_9GAMM</name>
<sequence>MILAAAMATCAIGFAPQPASAADEAKPVTLRLQPRQLQGVEDGKAVVVKGEAGPVPQRFLLEGISYMTPVGVALRPVDAGRQVAMDITKYSWEEPLRRGSTDGDILSYLFRTEGEFQVSVTAKQAGTPYRLLVWVAEETRPAMVPVVVKASEFDGGEEGRSWLRWAIAGAVLVVVAALAAMIARRKST</sequence>
<accession>A0ABP9DNZ5</accession>
<reference evidence="4" key="1">
    <citation type="journal article" date="2019" name="Int. J. Syst. Evol. Microbiol.">
        <title>The Global Catalogue of Microorganisms (GCM) 10K type strain sequencing project: providing services to taxonomists for standard genome sequencing and annotation.</title>
        <authorList>
            <consortium name="The Broad Institute Genomics Platform"/>
            <consortium name="The Broad Institute Genome Sequencing Center for Infectious Disease"/>
            <person name="Wu L."/>
            <person name="Ma J."/>
        </authorList>
    </citation>
    <scope>NUCLEOTIDE SEQUENCE [LARGE SCALE GENOMIC DNA]</scope>
    <source>
        <strain evidence="4">JCM 18392</strain>
    </source>
</reference>
<evidence type="ECO:0000256" key="1">
    <source>
        <dbReference type="SAM" id="Phobius"/>
    </source>
</evidence>
<keyword evidence="1" id="KW-0472">Membrane</keyword>
<keyword evidence="1" id="KW-1133">Transmembrane helix</keyword>
<keyword evidence="4" id="KW-1185">Reference proteome</keyword>
<evidence type="ECO:0000313" key="4">
    <source>
        <dbReference type="Proteomes" id="UP001501323"/>
    </source>
</evidence>
<evidence type="ECO:0000256" key="2">
    <source>
        <dbReference type="SAM" id="SignalP"/>
    </source>
</evidence>
<feature type="signal peptide" evidence="2">
    <location>
        <begin position="1"/>
        <end position="21"/>
    </location>
</feature>
<proteinExistence type="predicted"/>
<feature type="chain" id="PRO_5047398605" evidence="2">
    <location>
        <begin position="22"/>
        <end position="188"/>
    </location>
</feature>
<organism evidence="3 4">
    <name type="scientific">Luteimonas vadosa</name>
    <dbReference type="NCBI Taxonomy" id="1165507"/>
    <lineage>
        <taxon>Bacteria</taxon>
        <taxon>Pseudomonadati</taxon>
        <taxon>Pseudomonadota</taxon>
        <taxon>Gammaproteobacteria</taxon>
        <taxon>Lysobacterales</taxon>
        <taxon>Lysobacteraceae</taxon>
        <taxon>Luteimonas</taxon>
    </lineage>
</organism>
<protein>
    <submittedName>
        <fullName evidence="3">Uncharacterized protein</fullName>
    </submittedName>
</protein>
<gene>
    <name evidence="3" type="ORF">GCM10023332_02710</name>
</gene>
<feature type="transmembrane region" description="Helical" evidence="1">
    <location>
        <begin position="162"/>
        <end position="183"/>
    </location>
</feature>